<evidence type="ECO:0000256" key="1">
    <source>
        <dbReference type="ARBA" id="ARBA00022723"/>
    </source>
</evidence>
<dbReference type="PANTHER" id="PTHR43782">
    <property type="entry name" value="ARGINASE"/>
    <property type="match status" value="1"/>
</dbReference>
<organism evidence="5 6">
    <name type="scientific">Nocardioides hankookensis</name>
    <dbReference type="NCBI Taxonomy" id="443157"/>
    <lineage>
        <taxon>Bacteria</taxon>
        <taxon>Bacillati</taxon>
        <taxon>Actinomycetota</taxon>
        <taxon>Actinomycetes</taxon>
        <taxon>Propionibacteriales</taxon>
        <taxon>Nocardioidaceae</taxon>
        <taxon>Nocardioides</taxon>
    </lineage>
</organism>
<dbReference type="GO" id="GO:0016787">
    <property type="term" value="F:hydrolase activity"/>
    <property type="evidence" value="ECO:0007669"/>
    <property type="project" value="UniProtKB-KW"/>
</dbReference>
<evidence type="ECO:0000256" key="2">
    <source>
        <dbReference type="ARBA" id="ARBA00022801"/>
    </source>
</evidence>
<keyword evidence="2 5" id="KW-0378">Hydrolase</keyword>
<dbReference type="InterPro" id="IPR023696">
    <property type="entry name" value="Ureohydrolase_dom_sf"/>
</dbReference>
<dbReference type="CDD" id="cd09999">
    <property type="entry name" value="Arginase-like_1"/>
    <property type="match status" value="1"/>
</dbReference>
<gene>
    <name evidence="5" type="ORF">ACFPYL_12780</name>
</gene>
<keyword evidence="6" id="KW-1185">Reference proteome</keyword>
<dbReference type="PANTHER" id="PTHR43782:SF3">
    <property type="entry name" value="ARGINASE"/>
    <property type="match status" value="1"/>
</dbReference>
<reference evidence="6" key="1">
    <citation type="journal article" date="2019" name="Int. J. Syst. Evol. Microbiol.">
        <title>The Global Catalogue of Microorganisms (GCM) 10K type strain sequencing project: providing services to taxonomists for standard genome sequencing and annotation.</title>
        <authorList>
            <consortium name="The Broad Institute Genomics Platform"/>
            <consortium name="The Broad Institute Genome Sequencing Center for Infectious Disease"/>
            <person name="Wu L."/>
            <person name="Ma J."/>
        </authorList>
    </citation>
    <scope>NUCLEOTIDE SEQUENCE [LARGE SCALE GENOMIC DNA]</scope>
    <source>
        <strain evidence="6">CCUG 54522</strain>
    </source>
</reference>
<dbReference type="EC" id="3.5.3.-" evidence="5"/>
<evidence type="ECO:0000256" key="4">
    <source>
        <dbReference type="PROSITE-ProRule" id="PRU00742"/>
    </source>
</evidence>
<name>A0ABW1LL35_9ACTN</name>
<evidence type="ECO:0000313" key="5">
    <source>
        <dbReference type="EMBL" id="MFC6043962.1"/>
    </source>
</evidence>
<comment type="caution">
    <text evidence="5">The sequence shown here is derived from an EMBL/GenBank/DDBJ whole genome shotgun (WGS) entry which is preliminary data.</text>
</comment>
<dbReference type="Proteomes" id="UP001596135">
    <property type="component" value="Unassembled WGS sequence"/>
</dbReference>
<dbReference type="RefSeq" id="WP_379154475.1">
    <property type="nucleotide sequence ID" value="NZ_JBHSRJ010000004.1"/>
</dbReference>
<dbReference type="Gene3D" id="3.40.800.10">
    <property type="entry name" value="Ureohydrolase domain"/>
    <property type="match status" value="1"/>
</dbReference>
<dbReference type="Pfam" id="PF00491">
    <property type="entry name" value="Arginase"/>
    <property type="match status" value="1"/>
</dbReference>
<accession>A0ABW1LL35</accession>
<keyword evidence="3" id="KW-0464">Manganese</keyword>
<dbReference type="SUPFAM" id="SSF52768">
    <property type="entry name" value="Arginase/deacetylase"/>
    <property type="match status" value="1"/>
</dbReference>
<keyword evidence="1" id="KW-0479">Metal-binding</keyword>
<dbReference type="InterPro" id="IPR006035">
    <property type="entry name" value="Ureohydrolase"/>
</dbReference>
<sequence>MTRALSVIGAPSSAGAYAPGQEKAPEAWRRHGLLERLSAGGVVVRDRGDVDTFRWRADGGRPDAMNAHAVAATGRSVAERVASALDDGDDVLVLGGDCTVELGSIAGALERGRSVALVYIDLDADLKVPATGEGAIDWMGVAHLVDAPGADDEIASLGPRRPMLAGSDVLLFAQDNITDSEAAIVADTGITVETLADVHGDPTAAARRVVQWAAGHDELWVHVDIDVLSWIDFPIAENSRRADGLTLDELATVLGELVAAPAWRGLTMCEVNPDHAPDEAESFRRLVAVLGGVLDRRAQ</sequence>
<dbReference type="EMBL" id="JBHSRJ010000004">
    <property type="protein sequence ID" value="MFC6043962.1"/>
    <property type="molecule type" value="Genomic_DNA"/>
</dbReference>
<comment type="similarity">
    <text evidence="4">Belongs to the arginase family.</text>
</comment>
<evidence type="ECO:0000256" key="3">
    <source>
        <dbReference type="ARBA" id="ARBA00023211"/>
    </source>
</evidence>
<dbReference type="PROSITE" id="PS51409">
    <property type="entry name" value="ARGINASE_2"/>
    <property type="match status" value="1"/>
</dbReference>
<protein>
    <submittedName>
        <fullName evidence="5">Arginase family protein</fullName>
        <ecNumber evidence="5">3.5.3.-</ecNumber>
    </submittedName>
</protein>
<proteinExistence type="inferred from homology"/>
<evidence type="ECO:0000313" key="6">
    <source>
        <dbReference type="Proteomes" id="UP001596135"/>
    </source>
</evidence>